<dbReference type="EC" id="6.1.1.16" evidence="12"/>
<dbReference type="Proteomes" id="UP000532746">
    <property type="component" value="Unassembled WGS sequence"/>
</dbReference>
<comment type="subunit">
    <text evidence="3 12">Monomer.</text>
</comment>
<dbReference type="InterPro" id="IPR032678">
    <property type="entry name" value="tRNA-synt_1_cat_dom"/>
</dbReference>
<dbReference type="InterPro" id="IPR014729">
    <property type="entry name" value="Rossmann-like_a/b/a_fold"/>
</dbReference>
<dbReference type="PRINTS" id="PR00983">
    <property type="entry name" value="TRNASYNTHCYS"/>
</dbReference>
<evidence type="ECO:0000256" key="9">
    <source>
        <dbReference type="ARBA" id="ARBA00022840"/>
    </source>
</evidence>
<feature type="binding site" evidence="12">
    <location>
        <position position="31"/>
    </location>
    <ligand>
        <name>Zn(2+)</name>
        <dbReference type="ChEBI" id="CHEBI:29105"/>
    </ligand>
</feature>
<evidence type="ECO:0000256" key="5">
    <source>
        <dbReference type="ARBA" id="ARBA00022598"/>
    </source>
</evidence>
<evidence type="ECO:0000256" key="6">
    <source>
        <dbReference type="ARBA" id="ARBA00022723"/>
    </source>
</evidence>
<evidence type="ECO:0000256" key="2">
    <source>
        <dbReference type="ARBA" id="ARBA00005594"/>
    </source>
</evidence>
<dbReference type="Gene3D" id="3.40.50.620">
    <property type="entry name" value="HUPs"/>
    <property type="match status" value="1"/>
</dbReference>
<dbReference type="AlphaFoldDB" id="A0A7W9SYH0"/>
<sequence>MQPTLSLYNTLTRRKAPFQPLNAPFVGVYLCGPTVYSEAHVGNARGPVVFDVLTRYLRHLGYTVRYVRNITDVGHLEGDADEGEDKISKRARAQQLEPMQVAEQYTNLYQNHMEALGCLPPDITPRASGHIIEQIEMIQQIINNGFGYETNGSVYFDVPAYNAAGRGYGKLSNRVVEELLAGSRDNLAGQDEKRSPLDFALWKKADERHLMRWASPWSEGFPGWHLECSAMSRKYLGAEFDIHGGGLDLMFPHHECEIAQSQACNHPTNEAQVWMHNNMITVNGQKMSKALGNFITMSQLFEGTNTTLSQAYSPMTVRFFLLQAHYRSTIDITDDALQAARKGYRKLMNGLRLLDKLVLPQGTEQTADTAAADAELRKLSADCYTGINDDLNTARTIASLFNLLRKLNAYAANLATLAQVSTEALTEATTTFRTLVQDVLGLQDEPRANVEDLLGLTLDFYKIAKQSANQAREEGNMEEATKHYGEIDRIRAALKDQGIVVKDTKAGVDWAYSEE</sequence>
<name>A0A7W9SYH0_9BACT</name>
<evidence type="ECO:0000313" key="14">
    <source>
        <dbReference type="EMBL" id="MBB6057823.1"/>
    </source>
</evidence>
<keyword evidence="10 12" id="KW-0648">Protein biosynthesis</keyword>
<comment type="caution">
    <text evidence="12">Lacks conserved residue(s) required for the propagation of feature annotation.</text>
</comment>
<comment type="cofactor">
    <cofactor evidence="12">
        <name>Zn(2+)</name>
        <dbReference type="ChEBI" id="CHEBI:29105"/>
    </cofactor>
    <text evidence="12">Binds 1 zinc ion per subunit.</text>
</comment>
<evidence type="ECO:0000256" key="10">
    <source>
        <dbReference type="ARBA" id="ARBA00022917"/>
    </source>
</evidence>
<dbReference type="GO" id="GO:0004817">
    <property type="term" value="F:cysteine-tRNA ligase activity"/>
    <property type="evidence" value="ECO:0007669"/>
    <property type="project" value="UniProtKB-UniRule"/>
</dbReference>
<dbReference type="GO" id="GO:0005524">
    <property type="term" value="F:ATP binding"/>
    <property type="evidence" value="ECO:0007669"/>
    <property type="project" value="UniProtKB-UniRule"/>
</dbReference>
<dbReference type="SMART" id="SM00840">
    <property type="entry name" value="DALR_2"/>
    <property type="match status" value="1"/>
</dbReference>
<keyword evidence="8 12" id="KW-0862">Zinc</keyword>
<comment type="subcellular location">
    <subcellularLocation>
        <location evidence="1 12">Cytoplasm</location>
    </subcellularLocation>
</comment>
<keyword evidence="11 12" id="KW-0030">Aminoacyl-tRNA synthetase</keyword>
<dbReference type="SUPFAM" id="SSF47323">
    <property type="entry name" value="Anticodon-binding domain of a subclass of class I aminoacyl-tRNA synthetases"/>
    <property type="match status" value="1"/>
</dbReference>
<dbReference type="NCBIfam" id="TIGR00435">
    <property type="entry name" value="cysS"/>
    <property type="match status" value="1"/>
</dbReference>
<dbReference type="InterPro" id="IPR009080">
    <property type="entry name" value="tRNAsynth_Ia_anticodon-bd"/>
</dbReference>
<dbReference type="GO" id="GO:0006423">
    <property type="term" value="P:cysteinyl-tRNA aminoacylation"/>
    <property type="evidence" value="ECO:0007669"/>
    <property type="project" value="UniProtKB-UniRule"/>
</dbReference>
<dbReference type="EMBL" id="JACHGG010000001">
    <property type="protein sequence ID" value="MBB6057823.1"/>
    <property type="molecule type" value="Genomic_DNA"/>
</dbReference>
<feature type="short sequence motif" description="'HIGH' region" evidence="12">
    <location>
        <begin position="33"/>
        <end position="43"/>
    </location>
</feature>
<feature type="binding site" evidence="12">
    <location>
        <position position="289"/>
    </location>
    <ligand>
        <name>ATP</name>
        <dbReference type="ChEBI" id="CHEBI:30616"/>
    </ligand>
</feature>
<dbReference type="RefSeq" id="WP_183401979.1">
    <property type="nucleotide sequence ID" value="NZ_JACHGG010000001.1"/>
</dbReference>
<dbReference type="PANTHER" id="PTHR10890">
    <property type="entry name" value="CYSTEINYL-TRNA SYNTHETASE"/>
    <property type="match status" value="1"/>
</dbReference>
<evidence type="ECO:0000256" key="1">
    <source>
        <dbReference type="ARBA" id="ARBA00004496"/>
    </source>
</evidence>
<keyword evidence="4 12" id="KW-0963">Cytoplasm</keyword>
<feature type="domain" description="Cysteinyl-tRNA synthetase class Ia DALR" evidence="13">
    <location>
        <begin position="382"/>
        <end position="450"/>
    </location>
</feature>
<evidence type="ECO:0000256" key="12">
    <source>
        <dbReference type="HAMAP-Rule" id="MF_00041"/>
    </source>
</evidence>
<evidence type="ECO:0000256" key="8">
    <source>
        <dbReference type="ARBA" id="ARBA00022833"/>
    </source>
</evidence>
<dbReference type="InterPro" id="IPR015803">
    <property type="entry name" value="Cys-tRNA-ligase"/>
</dbReference>
<comment type="similarity">
    <text evidence="2 12">Belongs to the class-I aminoacyl-tRNA synthetase family.</text>
</comment>
<keyword evidence="5 12" id="KW-0436">Ligase</keyword>
<evidence type="ECO:0000256" key="3">
    <source>
        <dbReference type="ARBA" id="ARBA00011245"/>
    </source>
</evidence>
<dbReference type="InterPro" id="IPR015273">
    <property type="entry name" value="Cys-tRNA-synt_Ia_DALR"/>
</dbReference>
<dbReference type="GO" id="GO:0005829">
    <property type="term" value="C:cytosol"/>
    <property type="evidence" value="ECO:0007669"/>
    <property type="project" value="TreeGrafter"/>
</dbReference>
<protein>
    <recommendedName>
        <fullName evidence="12">Cysteine--tRNA ligase</fullName>
        <ecNumber evidence="12">6.1.1.16</ecNumber>
    </recommendedName>
    <alternativeName>
        <fullName evidence="12">Cysteinyl-tRNA synthetase</fullName>
        <shortName evidence="12">CysRS</shortName>
    </alternativeName>
</protein>
<dbReference type="Pfam" id="PF01406">
    <property type="entry name" value="tRNA-synt_1e"/>
    <property type="match status" value="1"/>
</dbReference>
<dbReference type="CDD" id="cd00672">
    <property type="entry name" value="CysRS_core"/>
    <property type="match status" value="1"/>
</dbReference>
<evidence type="ECO:0000256" key="7">
    <source>
        <dbReference type="ARBA" id="ARBA00022741"/>
    </source>
</evidence>
<dbReference type="Gene3D" id="1.20.120.1910">
    <property type="entry name" value="Cysteine-tRNA ligase, C-terminal anti-codon recognition domain"/>
    <property type="match status" value="1"/>
</dbReference>
<feature type="binding site" evidence="12">
    <location>
        <position position="257"/>
    </location>
    <ligand>
        <name>Zn(2+)</name>
        <dbReference type="ChEBI" id="CHEBI:29105"/>
    </ligand>
</feature>
<dbReference type="HAMAP" id="MF_00041">
    <property type="entry name" value="Cys_tRNA_synth"/>
    <property type="match status" value="1"/>
</dbReference>
<keyword evidence="9 12" id="KW-0067">ATP-binding</keyword>
<dbReference type="InterPro" id="IPR024909">
    <property type="entry name" value="Cys-tRNA/MSH_ligase"/>
</dbReference>
<evidence type="ECO:0000256" key="4">
    <source>
        <dbReference type="ARBA" id="ARBA00022490"/>
    </source>
</evidence>
<gene>
    <name evidence="12" type="primary">cysS</name>
    <name evidence="14" type="ORF">HNQ93_000653</name>
</gene>
<dbReference type="Pfam" id="PF09190">
    <property type="entry name" value="DALR_2"/>
    <property type="match status" value="1"/>
</dbReference>
<accession>A0A7W9SYH0</accession>
<feature type="binding site" evidence="12">
    <location>
        <position position="253"/>
    </location>
    <ligand>
        <name>Zn(2+)</name>
        <dbReference type="ChEBI" id="CHEBI:29105"/>
    </ligand>
</feature>
<keyword evidence="7 12" id="KW-0547">Nucleotide-binding</keyword>
<proteinExistence type="inferred from homology"/>
<keyword evidence="6 12" id="KW-0479">Metal-binding</keyword>
<evidence type="ECO:0000313" key="15">
    <source>
        <dbReference type="Proteomes" id="UP000532746"/>
    </source>
</evidence>
<comment type="caution">
    <text evidence="14">The sequence shown here is derived from an EMBL/GenBank/DDBJ whole genome shotgun (WGS) entry which is preliminary data.</text>
</comment>
<comment type="catalytic activity">
    <reaction evidence="12">
        <text>tRNA(Cys) + L-cysteine + ATP = L-cysteinyl-tRNA(Cys) + AMP + diphosphate</text>
        <dbReference type="Rhea" id="RHEA:17773"/>
        <dbReference type="Rhea" id="RHEA-COMP:9661"/>
        <dbReference type="Rhea" id="RHEA-COMP:9679"/>
        <dbReference type="ChEBI" id="CHEBI:30616"/>
        <dbReference type="ChEBI" id="CHEBI:33019"/>
        <dbReference type="ChEBI" id="CHEBI:35235"/>
        <dbReference type="ChEBI" id="CHEBI:78442"/>
        <dbReference type="ChEBI" id="CHEBI:78517"/>
        <dbReference type="ChEBI" id="CHEBI:456215"/>
        <dbReference type="EC" id="6.1.1.16"/>
    </reaction>
</comment>
<reference evidence="14 15" key="1">
    <citation type="submission" date="2020-08" db="EMBL/GenBank/DDBJ databases">
        <title>Genomic Encyclopedia of Type Strains, Phase IV (KMG-IV): sequencing the most valuable type-strain genomes for metagenomic binning, comparative biology and taxonomic classification.</title>
        <authorList>
            <person name="Goeker M."/>
        </authorList>
    </citation>
    <scope>NUCLEOTIDE SEQUENCE [LARGE SCALE GENOMIC DNA]</scope>
    <source>
        <strain evidence="14 15">DSM 26718</strain>
    </source>
</reference>
<feature type="binding site" evidence="12">
    <location>
        <position position="228"/>
    </location>
    <ligand>
        <name>Zn(2+)</name>
        <dbReference type="ChEBI" id="CHEBI:29105"/>
    </ligand>
</feature>
<evidence type="ECO:0000256" key="11">
    <source>
        <dbReference type="ARBA" id="ARBA00023146"/>
    </source>
</evidence>
<dbReference type="PANTHER" id="PTHR10890:SF3">
    <property type="entry name" value="CYSTEINE--TRNA LIGASE, CYTOPLASMIC"/>
    <property type="match status" value="1"/>
</dbReference>
<evidence type="ECO:0000259" key="13">
    <source>
        <dbReference type="SMART" id="SM00840"/>
    </source>
</evidence>
<dbReference type="SUPFAM" id="SSF52374">
    <property type="entry name" value="Nucleotidylyl transferase"/>
    <property type="match status" value="1"/>
</dbReference>
<keyword evidence="15" id="KW-1185">Reference proteome</keyword>
<dbReference type="GO" id="GO:0008270">
    <property type="term" value="F:zinc ion binding"/>
    <property type="evidence" value="ECO:0007669"/>
    <property type="project" value="UniProtKB-UniRule"/>
</dbReference>
<organism evidence="14 15">
    <name type="scientific">Hymenobacter luteus</name>
    <dbReference type="NCBI Taxonomy" id="1411122"/>
    <lineage>
        <taxon>Bacteria</taxon>
        <taxon>Pseudomonadati</taxon>
        <taxon>Bacteroidota</taxon>
        <taxon>Cytophagia</taxon>
        <taxon>Cytophagales</taxon>
        <taxon>Hymenobacteraceae</taxon>
        <taxon>Hymenobacter</taxon>
    </lineage>
</organism>